<dbReference type="SUPFAM" id="SSF54637">
    <property type="entry name" value="Thioesterase/thiol ester dehydrase-isomerase"/>
    <property type="match status" value="1"/>
</dbReference>
<proteinExistence type="predicted"/>
<dbReference type="CDD" id="cd00586">
    <property type="entry name" value="4HBT"/>
    <property type="match status" value="1"/>
</dbReference>
<dbReference type="GO" id="GO:0047617">
    <property type="term" value="F:fatty acyl-CoA hydrolase activity"/>
    <property type="evidence" value="ECO:0007669"/>
    <property type="project" value="TreeGrafter"/>
</dbReference>
<keyword evidence="1" id="KW-0378">Hydrolase</keyword>
<evidence type="ECO:0000256" key="1">
    <source>
        <dbReference type="ARBA" id="ARBA00022801"/>
    </source>
</evidence>
<dbReference type="Pfam" id="PF13279">
    <property type="entry name" value="4HBT_2"/>
    <property type="match status" value="1"/>
</dbReference>
<dbReference type="PANTHER" id="PTHR31793:SF37">
    <property type="entry name" value="ACYL-COA THIOESTER HYDROLASE YBGC"/>
    <property type="match status" value="1"/>
</dbReference>
<organism evidence="2 3">
    <name type="scientific">Haliea salexigens</name>
    <dbReference type="NCBI Taxonomy" id="287487"/>
    <lineage>
        <taxon>Bacteria</taxon>
        <taxon>Pseudomonadati</taxon>
        <taxon>Pseudomonadota</taxon>
        <taxon>Gammaproteobacteria</taxon>
        <taxon>Cellvibrionales</taxon>
        <taxon>Halieaceae</taxon>
        <taxon>Haliea</taxon>
    </lineage>
</organism>
<accession>A0A3C1KM04</accession>
<gene>
    <name evidence="2" type="ORF">DCP75_06590</name>
</gene>
<dbReference type="InterPro" id="IPR029069">
    <property type="entry name" value="HotDog_dom_sf"/>
</dbReference>
<protein>
    <submittedName>
        <fullName evidence="2">Acyl-CoA thioesterase</fullName>
    </submittedName>
</protein>
<dbReference type="EMBL" id="DMND01000093">
    <property type="protein sequence ID" value="HAN27374.1"/>
    <property type="molecule type" value="Genomic_DNA"/>
</dbReference>
<reference evidence="2 3" key="1">
    <citation type="journal article" date="2018" name="Nat. Biotechnol.">
        <title>A standardized bacterial taxonomy based on genome phylogeny substantially revises the tree of life.</title>
        <authorList>
            <person name="Parks D.H."/>
            <person name="Chuvochina M."/>
            <person name="Waite D.W."/>
            <person name="Rinke C."/>
            <person name="Skarshewski A."/>
            <person name="Chaumeil P.A."/>
            <person name="Hugenholtz P."/>
        </authorList>
    </citation>
    <scope>NUCLEOTIDE SEQUENCE [LARGE SCALE GENOMIC DNA]</scope>
    <source>
        <strain evidence="2">UBA9158</strain>
    </source>
</reference>
<evidence type="ECO:0000313" key="3">
    <source>
        <dbReference type="Proteomes" id="UP000259273"/>
    </source>
</evidence>
<comment type="caution">
    <text evidence="2">The sequence shown here is derived from an EMBL/GenBank/DDBJ whole genome shotgun (WGS) entry which is preliminary data.</text>
</comment>
<dbReference type="InterPro" id="IPR050563">
    <property type="entry name" value="4-hydroxybenzoyl-CoA_TE"/>
</dbReference>
<name>A0A3C1KM04_9GAMM</name>
<dbReference type="PANTHER" id="PTHR31793">
    <property type="entry name" value="4-HYDROXYBENZOYL-COA THIOESTERASE FAMILY MEMBER"/>
    <property type="match status" value="1"/>
</dbReference>
<dbReference type="Gene3D" id="3.10.129.10">
    <property type="entry name" value="Hotdog Thioesterase"/>
    <property type="match status" value="1"/>
</dbReference>
<dbReference type="AlphaFoldDB" id="A0A3C1KM04"/>
<dbReference type="STRING" id="1121937.GCA_000423125_02922"/>
<sequence length="157" mass="17714">MAELVWDHPQPFTLATQVAPADIDGLQHTNNTVYVKWCEQVAWAHSVHLGLDLDSYRRLDRAMAITHSEYDYLQASREGDELIAGTWIVSWDRRLTMERRFQIQRPADGATLLRGMMRFACIEISSGRPRRMPAEFIDGYGPAVLTAPSASLPGKGQ</sequence>
<dbReference type="Proteomes" id="UP000259273">
    <property type="component" value="Unassembled WGS sequence"/>
</dbReference>
<evidence type="ECO:0000313" key="2">
    <source>
        <dbReference type="EMBL" id="HAN27374.1"/>
    </source>
</evidence>